<organism evidence="1 2">
    <name type="scientific">Arsenicitalea aurantiaca</name>
    <dbReference type="NCBI Taxonomy" id="1783274"/>
    <lineage>
        <taxon>Bacteria</taxon>
        <taxon>Pseudomonadati</taxon>
        <taxon>Pseudomonadota</taxon>
        <taxon>Alphaproteobacteria</taxon>
        <taxon>Hyphomicrobiales</taxon>
        <taxon>Devosiaceae</taxon>
        <taxon>Arsenicitalea</taxon>
    </lineage>
</organism>
<sequence length="322" mass="34296">MKRFAILATAIVLVVVAWSGAWLYAAGEIRRTIDAQAAADGISSPRLTCGTLEVAGFPFRFDVTCLEASAQIEDMTVDLAEWRATVLVYRPTHLLAFGRGPARITDAFTGSSSELSWEELEASVRLSGWRIARASLTADTIAWSDTLVGQSLIGSASHLEAHLIDMPDAHEPERGVSALAAYVRLEDVSAPGFDVAGGEATLEAELTGIPDDVRAFGDPDLLPRWQQAGGALNLVGFRAQAGEQFFQSTGSLQLSDAGLANGRFDVESRGILEEIGDMLPPDMRQLILGNPDADGTYSQSIGLTNGVIFSGMLPIGMIPALF</sequence>
<comment type="caution">
    <text evidence="1">The sequence shown here is derived from an EMBL/GenBank/DDBJ whole genome shotgun (WGS) entry which is preliminary data.</text>
</comment>
<gene>
    <name evidence="1" type="ORF">EMQ25_15125</name>
</gene>
<evidence type="ECO:0000313" key="1">
    <source>
        <dbReference type="EMBL" id="RUT29442.1"/>
    </source>
</evidence>
<reference evidence="1 2" key="1">
    <citation type="journal article" date="2016" name="Int. J. Syst. Evol. Microbiol.">
        <title>Arsenicitalea aurantiaca gen. nov., sp. nov., a new member of the family Hyphomicrobiaceae, isolated from high-arsenic sediment.</title>
        <authorList>
            <person name="Mu Y."/>
            <person name="Zhou L."/>
            <person name="Zeng X.C."/>
            <person name="Liu L."/>
            <person name="Pan Y."/>
            <person name="Chen X."/>
            <person name="Wang J."/>
            <person name="Li S."/>
            <person name="Li W.J."/>
            <person name="Wang Y."/>
        </authorList>
    </citation>
    <scope>NUCLEOTIDE SEQUENCE [LARGE SCALE GENOMIC DNA]</scope>
    <source>
        <strain evidence="1 2">42-50</strain>
    </source>
</reference>
<dbReference type="InterPro" id="IPR018666">
    <property type="entry name" value="DUF2125"/>
</dbReference>
<proteinExistence type="predicted"/>
<protein>
    <submittedName>
        <fullName evidence="1">DUF2125 domain-containing protein</fullName>
    </submittedName>
</protein>
<dbReference type="OrthoDB" id="7169664at2"/>
<dbReference type="EMBL" id="RZNJ01000005">
    <property type="protein sequence ID" value="RUT29442.1"/>
    <property type="molecule type" value="Genomic_DNA"/>
</dbReference>
<keyword evidence="2" id="KW-1185">Reference proteome</keyword>
<dbReference type="Pfam" id="PF09898">
    <property type="entry name" value="DUF2125"/>
    <property type="match status" value="1"/>
</dbReference>
<dbReference type="RefSeq" id="WP_127189431.1">
    <property type="nucleotide sequence ID" value="NZ_RZNJ01000005.1"/>
</dbReference>
<dbReference type="Proteomes" id="UP000281547">
    <property type="component" value="Unassembled WGS sequence"/>
</dbReference>
<dbReference type="AlphaFoldDB" id="A0A433X5V8"/>
<evidence type="ECO:0000313" key="2">
    <source>
        <dbReference type="Proteomes" id="UP000281547"/>
    </source>
</evidence>
<accession>A0A433X5V8</accession>
<name>A0A433X5V8_9HYPH</name>